<accession>A0A8T0S5T5</accession>
<gene>
    <name evidence="2" type="ORF">PVAP13_5NG012500</name>
</gene>
<dbReference type="Proteomes" id="UP000823388">
    <property type="component" value="Chromosome 5N"/>
</dbReference>
<name>A0A8T0S5T5_PANVG</name>
<proteinExistence type="predicted"/>
<dbReference type="AlphaFoldDB" id="A0A8T0S5T5"/>
<evidence type="ECO:0000313" key="3">
    <source>
        <dbReference type="Proteomes" id="UP000823388"/>
    </source>
</evidence>
<keyword evidence="1" id="KW-0812">Transmembrane</keyword>
<evidence type="ECO:0000256" key="1">
    <source>
        <dbReference type="SAM" id="Phobius"/>
    </source>
</evidence>
<reference evidence="2" key="1">
    <citation type="submission" date="2020-05" db="EMBL/GenBank/DDBJ databases">
        <title>WGS assembly of Panicum virgatum.</title>
        <authorList>
            <person name="Lovell J.T."/>
            <person name="Jenkins J."/>
            <person name="Shu S."/>
            <person name="Juenger T.E."/>
            <person name="Schmutz J."/>
        </authorList>
    </citation>
    <scope>NUCLEOTIDE SEQUENCE</scope>
    <source>
        <strain evidence="2">AP13</strain>
    </source>
</reference>
<dbReference type="EMBL" id="CM029046">
    <property type="protein sequence ID" value="KAG2593557.1"/>
    <property type="molecule type" value="Genomic_DNA"/>
</dbReference>
<evidence type="ECO:0000313" key="2">
    <source>
        <dbReference type="EMBL" id="KAG2593557.1"/>
    </source>
</evidence>
<sequence length="128" mass="14323">MKYSNYGACMLSNLNENSSLMVEEGLYAPAPPPPKQRIVRQGVSDATRKFVKIAIMTFTTVLGVGILNLPTRVTVRVPGSYLARPLQDCSACCISFRYNGNRIHNRSSRLRRGDVYVGLHLQLLTIFF</sequence>
<comment type="caution">
    <text evidence="2">The sequence shown here is derived from an EMBL/GenBank/DDBJ whole genome shotgun (WGS) entry which is preliminary data.</text>
</comment>
<organism evidence="2 3">
    <name type="scientific">Panicum virgatum</name>
    <name type="common">Blackwell switchgrass</name>
    <dbReference type="NCBI Taxonomy" id="38727"/>
    <lineage>
        <taxon>Eukaryota</taxon>
        <taxon>Viridiplantae</taxon>
        <taxon>Streptophyta</taxon>
        <taxon>Embryophyta</taxon>
        <taxon>Tracheophyta</taxon>
        <taxon>Spermatophyta</taxon>
        <taxon>Magnoliopsida</taxon>
        <taxon>Liliopsida</taxon>
        <taxon>Poales</taxon>
        <taxon>Poaceae</taxon>
        <taxon>PACMAD clade</taxon>
        <taxon>Panicoideae</taxon>
        <taxon>Panicodae</taxon>
        <taxon>Paniceae</taxon>
        <taxon>Panicinae</taxon>
        <taxon>Panicum</taxon>
        <taxon>Panicum sect. Hiantes</taxon>
    </lineage>
</organism>
<keyword evidence="3" id="KW-1185">Reference proteome</keyword>
<keyword evidence="1" id="KW-1133">Transmembrane helix</keyword>
<keyword evidence="1" id="KW-0472">Membrane</keyword>
<protein>
    <submittedName>
        <fullName evidence="2">Uncharacterized protein</fullName>
    </submittedName>
</protein>
<feature type="transmembrane region" description="Helical" evidence="1">
    <location>
        <begin position="50"/>
        <end position="69"/>
    </location>
</feature>